<keyword evidence="3" id="KW-1185">Reference proteome</keyword>
<accession>A0A1I4RXC3</accession>
<evidence type="ECO:0000313" key="2">
    <source>
        <dbReference type="EMBL" id="SFM56878.1"/>
    </source>
</evidence>
<name>A0A1I4RXC3_9RHOB</name>
<evidence type="ECO:0000256" key="1">
    <source>
        <dbReference type="SAM" id="SignalP"/>
    </source>
</evidence>
<reference evidence="2 3" key="1">
    <citation type="submission" date="2016-10" db="EMBL/GenBank/DDBJ databases">
        <authorList>
            <person name="de Groot N.N."/>
        </authorList>
    </citation>
    <scope>NUCLEOTIDE SEQUENCE [LARGE SCALE GENOMIC DNA]</scope>
    <source>
        <strain evidence="2 3">DSM 15283</strain>
    </source>
</reference>
<organism evidence="2 3">
    <name type="scientific">Shimia aestuarii</name>
    <dbReference type="NCBI Taxonomy" id="254406"/>
    <lineage>
        <taxon>Bacteria</taxon>
        <taxon>Pseudomonadati</taxon>
        <taxon>Pseudomonadota</taxon>
        <taxon>Alphaproteobacteria</taxon>
        <taxon>Rhodobacterales</taxon>
        <taxon>Roseobacteraceae</taxon>
    </lineage>
</organism>
<dbReference type="OrthoDB" id="7857490at2"/>
<protein>
    <recommendedName>
        <fullName evidence="4">Outer membrane protein beta-barrel domain-containing protein</fullName>
    </recommendedName>
</protein>
<dbReference type="RefSeq" id="WP_093095683.1">
    <property type="nucleotide sequence ID" value="NZ_FOTQ01000009.1"/>
</dbReference>
<proteinExistence type="predicted"/>
<feature type="signal peptide" evidence="1">
    <location>
        <begin position="1"/>
        <end position="20"/>
    </location>
</feature>
<sequence>MFRPFTCILGLFLAADAALAGPWPRAPGTHFLSLALESPSDPQLAEQSYTSLYYEYGARNDWTLGLDIGADTLGYGKAIAFARRSIWRGDRARVAVEFGLGSQAAFQGTDVALRPGISWGRNVTLLGRHGWMSADATLTYLPRLRRAIGKLETTLGVTLGADSKILIQFTAEQETGKPATFTMTPTHAQAIGKSSFLTTSVILSPDRPARFKFGIWLQF</sequence>
<feature type="chain" id="PRO_5011681943" description="Outer membrane protein beta-barrel domain-containing protein" evidence="1">
    <location>
        <begin position="21"/>
        <end position="219"/>
    </location>
</feature>
<keyword evidence="1" id="KW-0732">Signal</keyword>
<dbReference type="AlphaFoldDB" id="A0A1I4RXC3"/>
<evidence type="ECO:0000313" key="3">
    <source>
        <dbReference type="Proteomes" id="UP000199144"/>
    </source>
</evidence>
<gene>
    <name evidence="2" type="ORF">SAMN04488042_10935</name>
</gene>
<evidence type="ECO:0008006" key="4">
    <source>
        <dbReference type="Google" id="ProtNLM"/>
    </source>
</evidence>
<dbReference type="STRING" id="254406.SAMN04488042_10935"/>
<dbReference type="EMBL" id="FOTQ01000009">
    <property type="protein sequence ID" value="SFM56878.1"/>
    <property type="molecule type" value="Genomic_DNA"/>
</dbReference>
<dbReference type="Proteomes" id="UP000199144">
    <property type="component" value="Unassembled WGS sequence"/>
</dbReference>